<keyword evidence="1" id="KW-0969">Cilium</keyword>
<dbReference type="AlphaFoldDB" id="A0A7V2ZIG0"/>
<keyword evidence="1" id="KW-0966">Cell projection</keyword>
<protein>
    <submittedName>
        <fullName evidence="1">Flagellar protein</fullName>
    </submittedName>
</protein>
<name>A0A7V2ZIG0_9BACT</name>
<evidence type="ECO:0000313" key="1">
    <source>
        <dbReference type="EMBL" id="HFI90413.1"/>
    </source>
</evidence>
<dbReference type="Pfam" id="PF12611">
    <property type="entry name" value="Flagellar_put"/>
    <property type="match status" value="1"/>
</dbReference>
<organism evidence="1">
    <name type="scientific">Ignavibacterium album</name>
    <dbReference type="NCBI Taxonomy" id="591197"/>
    <lineage>
        <taxon>Bacteria</taxon>
        <taxon>Pseudomonadati</taxon>
        <taxon>Ignavibacteriota</taxon>
        <taxon>Ignavibacteria</taxon>
        <taxon>Ignavibacteriales</taxon>
        <taxon>Ignavibacteriaceae</taxon>
        <taxon>Ignavibacterium</taxon>
    </lineage>
</organism>
<reference evidence="1" key="1">
    <citation type="journal article" date="2020" name="mSystems">
        <title>Genome- and Community-Level Interaction Insights into Carbon Utilization and Element Cycling Functions of Hydrothermarchaeota in Hydrothermal Sediment.</title>
        <authorList>
            <person name="Zhou Z."/>
            <person name="Liu Y."/>
            <person name="Xu W."/>
            <person name="Pan J."/>
            <person name="Luo Z.H."/>
            <person name="Li M."/>
        </authorList>
    </citation>
    <scope>NUCLEOTIDE SEQUENCE [LARGE SCALE GENOMIC DNA]</scope>
    <source>
        <strain evidence="1">SpSt-479</strain>
    </source>
</reference>
<gene>
    <name evidence="1" type="ORF">ENS31_02655</name>
</gene>
<dbReference type="EMBL" id="DSUJ01000008">
    <property type="protein sequence ID" value="HFI90413.1"/>
    <property type="molecule type" value="Genomic_DNA"/>
</dbReference>
<sequence>MYEINGIKVPFLPIQNYDGDQVRNKSSAESFESIFQQELEKLKFSHHALKRLEERNISLSDDDMLKINTAVEKAQQKGAKDSLVMMNSTAFIVNIPNRTIITVLPVESGNENVFTNIDSVVFA</sequence>
<keyword evidence="1" id="KW-0282">Flagellum</keyword>
<proteinExistence type="predicted"/>
<comment type="caution">
    <text evidence="1">The sequence shown here is derived from an EMBL/GenBank/DDBJ whole genome shotgun (WGS) entry which is preliminary data.</text>
</comment>
<dbReference type="InterPro" id="IPR013367">
    <property type="entry name" value="Flagellar_put"/>
</dbReference>
<accession>A0A7V2ZIG0</accession>
<dbReference type="NCBIfam" id="TIGR02530">
    <property type="entry name" value="flg_new"/>
    <property type="match status" value="1"/>
</dbReference>